<dbReference type="PROSITE" id="PS00149">
    <property type="entry name" value="SULFATASE_2"/>
    <property type="match status" value="1"/>
</dbReference>
<dbReference type="PANTHER" id="PTHR43108:SF6">
    <property type="entry name" value="N-SULPHOGLUCOSAMINE SULPHOHYDROLASE"/>
    <property type="match status" value="1"/>
</dbReference>
<reference evidence="8 9" key="1">
    <citation type="submission" date="2020-08" db="EMBL/GenBank/DDBJ databases">
        <title>Genomic Encyclopedia of Type Strains, Phase IV (KMG-IV): sequencing the most valuable type-strain genomes for metagenomic binning, comparative biology and taxonomic classification.</title>
        <authorList>
            <person name="Goeker M."/>
        </authorList>
    </citation>
    <scope>NUCLEOTIDE SEQUENCE [LARGE SCALE GENOMIC DNA]</scope>
    <source>
        <strain evidence="8 9">DSM 105137</strain>
    </source>
</reference>
<comment type="similarity">
    <text evidence="1">Belongs to the sulfatase family.</text>
</comment>
<dbReference type="InterPro" id="IPR024607">
    <property type="entry name" value="Sulfatase_CS"/>
</dbReference>
<feature type="coiled-coil region" evidence="5">
    <location>
        <begin position="502"/>
        <end position="529"/>
    </location>
</feature>
<feature type="chain" id="PRO_5032916600" evidence="6">
    <location>
        <begin position="25"/>
        <end position="536"/>
    </location>
</feature>
<evidence type="ECO:0000256" key="1">
    <source>
        <dbReference type="ARBA" id="ARBA00008779"/>
    </source>
</evidence>
<evidence type="ECO:0000256" key="2">
    <source>
        <dbReference type="ARBA" id="ARBA00022729"/>
    </source>
</evidence>
<evidence type="ECO:0000313" key="9">
    <source>
        <dbReference type="Proteomes" id="UP000576209"/>
    </source>
</evidence>
<feature type="signal peptide" evidence="6">
    <location>
        <begin position="1"/>
        <end position="24"/>
    </location>
</feature>
<name>A0A840E9Z1_9BACT</name>
<comment type="caution">
    <text evidence="8">The sequence shown here is derived from an EMBL/GenBank/DDBJ whole genome shotgun (WGS) entry which is preliminary data.</text>
</comment>
<dbReference type="AlphaFoldDB" id="A0A840E9Z1"/>
<evidence type="ECO:0000256" key="3">
    <source>
        <dbReference type="ARBA" id="ARBA00022801"/>
    </source>
</evidence>
<feature type="domain" description="Sulfatase N-terminal" evidence="7">
    <location>
        <begin position="36"/>
        <end position="389"/>
    </location>
</feature>
<evidence type="ECO:0000256" key="6">
    <source>
        <dbReference type="SAM" id="SignalP"/>
    </source>
</evidence>
<keyword evidence="9" id="KW-1185">Reference proteome</keyword>
<protein>
    <submittedName>
        <fullName evidence="8">Arylsulfatase A-like enzyme</fullName>
    </submittedName>
</protein>
<keyword evidence="2 6" id="KW-0732">Signal</keyword>
<dbReference type="Pfam" id="PF00884">
    <property type="entry name" value="Sulfatase"/>
    <property type="match status" value="1"/>
</dbReference>
<keyword evidence="5" id="KW-0175">Coiled coil</keyword>
<dbReference type="InterPro" id="IPR000917">
    <property type="entry name" value="Sulfatase_N"/>
</dbReference>
<accession>A0A840E9Z1</accession>
<dbReference type="EMBL" id="JACIFF010000002">
    <property type="protein sequence ID" value="MBB4078629.1"/>
    <property type="molecule type" value="Genomic_DNA"/>
</dbReference>
<dbReference type="GO" id="GO:0016787">
    <property type="term" value="F:hydrolase activity"/>
    <property type="evidence" value="ECO:0007669"/>
    <property type="project" value="UniProtKB-KW"/>
</dbReference>
<evidence type="ECO:0000313" key="8">
    <source>
        <dbReference type="EMBL" id="MBB4078629.1"/>
    </source>
</evidence>
<dbReference type="PROSITE" id="PS00523">
    <property type="entry name" value="SULFATASE_1"/>
    <property type="match status" value="1"/>
</dbReference>
<organism evidence="8 9">
    <name type="scientific">Neolewinella aquimaris</name>
    <dbReference type="NCBI Taxonomy" id="1835722"/>
    <lineage>
        <taxon>Bacteria</taxon>
        <taxon>Pseudomonadati</taxon>
        <taxon>Bacteroidota</taxon>
        <taxon>Saprospiria</taxon>
        <taxon>Saprospirales</taxon>
        <taxon>Lewinellaceae</taxon>
        <taxon>Neolewinella</taxon>
    </lineage>
</organism>
<dbReference type="SUPFAM" id="SSF53649">
    <property type="entry name" value="Alkaline phosphatase-like"/>
    <property type="match status" value="1"/>
</dbReference>
<dbReference type="CDD" id="cd16031">
    <property type="entry name" value="G6S_like"/>
    <property type="match status" value="1"/>
</dbReference>
<evidence type="ECO:0000256" key="5">
    <source>
        <dbReference type="SAM" id="Coils"/>
    </source>
</evidence>
<keyword evidence="3" id="KW-0378">Hydrolase</keyword>
<evidence type="ECO:0000259" key="7">
    <source>
        <dbReference type="Pfam" id="PF00884"/>
    </source>
</evidence>
<proteinExistence type="inferred from homology"/>
<evidence type="ECO:0000256" key="4">
    <source>
        <dbReference type="ARBA" id="ARBA00023180"/>
    </source>
</evidence>
<sequence length="536" mass="61535">MRTLTLLLCLLAAFTLHRCNTATAATSVTPGAAPLNIIYIMSDDHTTQAVGAYGSRLAPLNPTPNLDALAREGTLFTSVFCTNSICTPSRGNIMTGQYSQTNGIRILDDTLPPARQYLPLEMKKLGYQTAMIGKWHLKAEPAAYDYYQVLESQGRYFDPEFRSSTAGQWPDNMVSYEGHSSDVITDITLDWLKSKRDKQQPFFLMHHYKAPHDDFEFAPRYADYLEDTYIPEPANLYPRNEPGFGSEATRGSHDSLIHEIGTSVSDRHTYRNYVDQYGIAIEPRDAATSAGYQQYLKNYLRCVKGVDDNLKRLFDYLKAEGLWENTLIVYTGDQGMMLGEHDYIDKRWMYEESMRMPFIVRHPGGGAGATSDLLINNTDFAPTLIEWAGGTTPNYMQGKSFARYIDGSEPADWRTATYYRYWMHLTHHDVPAHFGVRTKKYKLIFYYSQPYRQEEVGRQSMSWIDESYKIRPTPVAWEFYDLSKDPYESFNRYGDPAYTETIRELKVQLKQLRTDLNETDQDAPDLQRLIDANWDA</sequence>
<dbReference type="InterPro" id="IPR017850">
    <property type="entry name" value="Alkaline_phosphatase_core_sf"/>
</dbReference>
<dbReference type="Proteomes" id="UP000576209">
    <property type="component" value="Unassembled WGS sequence"/>
</dbReference>
<gene>
    <name evidence="8" type="ORF">GGR28_001242</name>
</gene>
<dbReference type="PANTHER" id="PTHR43108">
    <property type="entry name" value="N-ACETYLGLUCOSAMINE-6-SULFATASE FAMILY MEMBER"/>
    <property type="match status" value="1"/>
</dbReference>
<keyword evidence="4" id="KW-0325">Glycoprotein</keyword>
<dbReference type="Gene3D" id="3.40.720.10">
    <property type="entry name" value="Alkaline Phosphatase, subunit A"/>
    <property type="match status" value="1"/>
</dbReference>
<dbReference type="RefSeq" id="WP_319936707.1">
    <property type="nucleotide sequence ID" value="NZ_JACIFF010000002.1"/>
</dbReference>